<dbReference type="InterPro" id="IPR004107">
    <property type="entry name" value="Integrase_SAM-like_N"/>
</dbReference>
<evidence type="ECO:0000259" key="12">
    <source>
        <dbReference type="PROSITE" id="PS51898"/>
    </source>
</evidence>
<dbReference type="GO" id="GO:0051301">
    <property type="term" value="P:cell division"/>
    <property type="evidence" value="ECO:0007669"/>
    <property type="project" value="UniProtKB-UniRule"/>
</dbReference>
<reference evidence="14 15" key="1">
    <citation type="submission" date="2016-04" db="EMBL/GenBank/DDBJ databases">
        <authorList>
            <consortium name="Pathogen Informatics"/>
        </authorList>
    </citation>
    <scope>NUCLEOTIDE SEQUENCE [LARGE SCALE GENOMIC DNA]</scope>
    <source>
        <strain evidence="14 15">H044680328</strain>
    </source>
</reference>
<evidence type="ECO:0000259" key="13">
    <source>
        <dbReference type="PROSITE" id="PS51900"/>
    </source>
</evidence>
<accession>A0A157SEI3</accession>
<dbReference type="InterPro" id="IPR023009">
    <property type="entry name" value="Tyrosine_recombinase_XerC/XerD"/>
</dbReference>
<dbReference type="Pfam" id="PF02899">
    <property type="entry name" value="Phage_int_SAM_1"/>
    <property type="match status" value="1"/>
</dbReference>
<feature type="active site" evidence="10">
    <location>
        <position position="288"/>
    </location>
</feature>
<feature type="active site" evidence="10">
    <location>
        <position position="188"/>
    </location>
</feature>
<dbReference type="PANTHER" id="PTHR30349:SF81">
    <property type="entry name" value="TYROSINE RECOMBINASE XERC"/>
    <property type="match status" value="1"/>
</dbReference>
<evidence type="ECO:0000256" key="6">
    <source>
        <dbReference type="ARBA" id="ARBA00022908"/>
    </source>
</evidence>
<keyword evidence="7 10" id="KW-0238">DNA-binding</keyword>
<comment type="subcellular location">
    <subcellularLocation>
        <location evidence="1 10">Cytoplasm</location>
    </subcellularLocation>
</comment>
<feature type="active site" description="O-(3'-phospho-DNA)-tyrosine intermediate" evidence="10">
    <location>
        <position position="297"/>
    </location>
</feature>
<evidence type="ECO:0000256" key="4">
    <source>
        <dbReference type="ARBA" id="ARBA00022618"/>
    </source>
</evidence>
<dbReference type="InterPro" id="IPR002104">
    <property type="entry name" value="Integrase_catalytic"/>
</dbReference>
<dbReference type="AlphaFoldDB" id="A0A157SEI3"/>
<dbReference type="SUPFAM" id="SSF56349">
    <property type="entry name" value="DNA breaking-rejoining enzymes"/>
    <property type="match status" value="1"/>
</dbReference>
<keyword evidence="15" id="KW-1185">Reference proteome</keyword>
<name>A0A157SEI3_9BORD</name>
<dbReference type="KEGG" id="btrm:SAMEA390648701394"/>
<dbReference type="InterPro" id="IPR013762">
    <property type="entry name" value="Integrase-like_cat_sf"/>
</dbReference>
<dbReference type="GeneID" id="56591316"/>
<sequence>MDDAALTGPLADWLRHLQTQRRYSPHTLSAYRRDLLSLADLAQRTGLPLQDLSAGHIRQAVAQLHAQGLGPRSLARRLAAWRGFYHWWAPQQGLAANPVAGLRAPKAPRSLPKALAVDQAQALLDHAPARLNQEPPGLRDLAMFELFYSSGLRLSELVGLDTHYHREAGAEPRGWLNRGEAEVVVLGKGGKQRSVPIGRAALQALDAWLAVRGALLKPATPAADRHALFLGARGARVAPRVVQLQLARLAQAAGVPAHVHPHVLRHSFASHLLQSAQDLRAVQELLGHANITTTQIYTRLDFQHLAKVYDQAHPRATRKGGAKD</sequence>
<keyword evidence="9 10" id="KW-0131">Cell cycle</keyword>
<comment type="function">
    <text evidence="10">Site-specific tyrosine recombinase, which acts by catalyzing the cutting and rejoining of the recombining DNA molecules. The XerC-XerD complex is essential to convert dimers of the bacterial chromosome into monomers to permit their segregation at cell division. It also contributes to the segregational stability of plasmids.</text>
</comment>
<comment type="similarity">
    <text evidence="2 10">Belongs to the 'phage' integrase family. XerC subfamily.</text>
</comment>
<evidence type="ECO:0000256" key="8">
    <source>
        <dbReference type="ARBA" id="ARBA00023172"/>
    </source>
</evidence>
<evidence type="ECO:0000256" key="10">
    <source>
        <dbReference type="HAMAP-Rule" id="MF_01808"/>
    </source>
</evidence>
<proteinExistence type="inferred from homology"/>
<evidence type="ECO:0000313" key="15">
    <source>
        <dbReference type="Proteomes" id="UP000076825"/>
    </source>
</evidence>
<keyword evidence="8 10" id="KW-0233">DNA recombination</keyword>
<dbReference type="GO" id="GO:0005737">
    <property type="term" value="C:cytoplasm"/>
    <property type="evidence" value="ECO:0007669"/>
    <property type="project" value="UniProtKB-SubCell"/>
</dbReference>
<dbReference type="InterPro" id="IPR011010">
    <property type="entry name" value="DNA_brk_join_enz"/>
</dbReference>
<organism evidence="14 15">
    <name type="scientific">Bordetella trematum</name>
    <dbReference type="NCBI Taxonomy" id="123899"/>
    <lineage>
        <taxon>Bacteria</taxon>
        <taxon>Pseudomonadati</taxon>
        <taxon>Pseudomonadota</taxon>
        <taxon>Betaproteobacteria</taxon>
        <taxon>Burkholderiales</taxon>
        <taxon>Alcaligenaceae</taxon>
        <taxon>Bordetella</taxon>
    </lineage>
</organism>
<evidence type="ECO:0000256" key="7">
    <source>
        <dbReference type="ARBA" id="ARBA00023125"/>
    </source>
</evidence>
<dbReference type="HAMAP" id="MF_01808">
    <property type="entry name" value="Recomb_XerC_XerD"/>
    <property type="match status" value="1"/>
</dbReference>
<dbReference type="Gene3D" id="1.10.443.10">
    <property type="entry name" value="Intergrase catalytic core"/>
    <property type="match status" value="1"/>
</dbReference>
<dbReference type="GO" id="GO:0003677">
    <property type="term" value="F:DNA binding"/>
    <property type="evidence" value="ECO:0007669"/>
    <property type="project" value="UniProtKB-UniRule"/>
</dbReference>
<dbReference type="InterPro" id="IPR011931">
    <property type="entry name" value="Recomb_XerC"/>
</dbReference>
<dbReference type="InterPro" id="IPR010998">
    <property type="entry name" value="Integrase_recombinase_N"/>
</dbReference>
<dbReference type="InterPro" id="IPR044068">
    <property type="entry name" value="CB"/>
</dbReference>
<keyword evidence="4 10" id="KW-0132">Cell division</keyword>
<dbReference type="RefSeq" id="WP_025514123.1">
    <property type="nucleotide sequence ID" value="NZ_CP016340.1"/>
</dbReference>
<dbReference type="PATRIC" id="fig|123899.6.peg.1373"/>
<evidence type="ECO:0000256" key="3">
    <source>
        <dbReference type="ARBA" id="ARBA00022490"/>
    </source>
</evidence>
<evidence type="ECO:0000256" key="9">
    <source>
        <dbReference type="ARBA" id="ARBA00023306"/>
    </source>
</evidence>
<dbReference type="Proteomes" id="UP000076825">
    <property type="component" value="Chromosome 1"/>
</dbReference>
<evidence type="ECO:0000256" key="5">
    <source>
        <dbReference type="ARBA" id="ARBA00022829"/>
    </source>
</evidence>
<dbReference type="GO" id="GO:0007059">
    <property type="term" value="P:chromosome segregation"/>
    <property type="evidence" value="ECO:0007669"/>
    <property type="project" value="UniProtKB-UniRule"/>
</dbReference>
<dbReference type="EMBL" id="LT546645">
    <property type="protein sequence ID" value="SAI68661.1"/>
    <property type="molecule type" value="Genomic_DNA"/>
</dbReference>
<keyword evidence="6 10" id="KW-0229">DNA integration</keyword>
<keyword evidence="3 10" id="KW-0963">Cytoplasm</keyword>
<feature type="active site" evidence="10">
    <location>
        <position position="265"/>
    </location>
</feature>
<dbReference type="GO" id="GO:0006313">
    <property type="term" value="P:DNA transposition"/>
    <property type="evidence" value="ECO:0007669"/>
    <property type="project" value="UniProtKB-UniRule"/>
</dbReference>
<evidence type="ECO:0000256" key="2">
    <source>
        <dbReference type="ARBA" id="ARBA00006657"/>
    </source>
</evidence>
<dbReference type="InterPro" id="IPR050090">
    <property type="entry name" value="Tyrosine_recombinase_XerCD"/>
</dbReference>
<dbReference type="OrthoDB" id="9801717at2"/>
<dbReference type="PROSITE" id="PS51900">
    <property type="entry name" value="CB"/>
    <property type="match status" value="1"/>
</dbReference>
<dbReference type="Gene3D" id="1.10.150.130">
    <property type="match status" value="1"/>
</dbReference>
<feature type="active site" evidence="10">
    <location>
        <position position="262"/>
    </location>
</feature>
<comment type="subunit">
    <text evidence="10">Forms a cyclic heterotetrameric complex composed of two molecules of XerC and two molecules of XerD.</text>
</comment>
<feature type="active site" evidence="10">
    <location>
        <position position="153"/>
    </location>
</feature>
<evidence type="ECO:0000256" key="11">
    <source>
        <dbReference type="NCBIfam" id="TIGR02224"/>
    </source>
</evidence>
<gene>
    <name evidence="14" type="primary">xerC_1</name>
    <name evidence="10" type="synonym">xerC</name>
    <name evidence="14" type="ORF">SAMEA3906487_01394</name>
</gene>
<dbReference type="NCBIfam" id="TIGR02224">
    <property type="entry name" value="recomb_XerC"/>
    <property type="match status" value="1"/>
</dbReference>
<keyword evidence="5 10" id="KW-0159">Chromosome partition</keyword>
<dbReference type="GO" id="GO:0009037">
    <property type="term" value="F:tyrosine-based site-specific recombinase activity"/>
    <property type="evidence" value="ECO:0007669"/>
    <property type="project" value="UniProtKB-UniRule"/>
</dbReference>
<dbReference type="Pfam" id="PF00589">
    <property type="entry name" value="Phage_integrase"/>
    <property type="match status" value="1"/>
</dbReference>
<feature type="domain" description="Tyr recombinase" evidence="12">
    <location>
        <begin position="110"/>
        <end position="310"/>
    </location>
</feature>
<dbReference type="STRING" id="123899.SAMEA3906487_01394"/>
<feature type="domain" description="Core-binding (CB)" evidence="13">
    <location>
        <begin position="4"/>
        <end position="89"/>
    </location>
</feature>
<evidence type="ECO:0000313" key="14">
    <source>
        <dbReference type="EMBL" id="SAI68661.1"/>
    </source>
</evidence>
<dbReference type="CDD" id="cd00798">
    <property type="entry name" value="INT_XerDC_C"/>
    <property type="match status" value="1"/>
</dbReference>
<dbReference type="PROSITE" id="PS51898">
    <property type="entry name" value="TYR_RECOMBINASE"/>
    <property type="match status" value="1"/>
</dbReference>
<protein>
    <recommendedName>
        <fullName evidence="10 11">Tyrosine recombinase XerC</fullName>
    </recommendedName>
</protein>
<dbReference type="eggNOG" id="COG4973">
    <property type="taxonomic scope" value="Bacteria"/>
</dbReference>
<evidence type="ECO:0000256" key="1">
    <source>
        <dbReference type="ARBA" id="ARBA00004496"/>
    </source>
</evidence>
<dbReference type="PANTHER" id="PTHR30349">
    <property type="entry name" value="PHAGE INTEGRASE-RELATED"/>
    <property type="match status" value="1"/>
</dbReference>